<organism evidence="6">
    <name type="scientific">Nippostrongylus brasiliensis</name>
    <name type="common">Rat hookworm</name>
    <dbReference type="NCBI Taxonomy" id="27835"/>
    <lineage>
        <taxon>Eukaryota</taxon>
        <taxon>Metazoa</taxon>
        <taxon>Ecdysozoa</taxon>
        <taxon>Nematoda</taxon>
        <taxon>Chromadorea</taxon>
        <taxon>Rhabditida</taxon>
        <taxon>Rhabditina</taxon>
        <taxon>Rhabditomorpha</taxon>
        <taxon>Strongyloidea</taxon>
        <taxon>Heligmosomidae</taxon>
        <taxon>Nippostrongylus</taxon>
    </lineage>
</organism>
<dbReference type="GO" id="GO:0005737">
    <property type="term" value="C:cytoplasm"/>
    <property type="evidence" value="ECO:0007669"/>
    <property type="project" value="TreeGrafter"/>
</dbReference>
<sequence>MAHFLDVKFSLRSSCAVVATFDGNIVQLDLHGSNVLVSTQTASYLCNAKDKAQIQIGKKSRNGAFGACFVQPESDTAPSLEGNAFVLAARPNGRIWEANFAGVVYRTHQLQENTTRSNPPILSLRSDFSPCGGVIGADSAGPNAGLTLGVLHHVTIDRMPYVLSVCGSRLIVIDLERSKIVLVNDFEEEITCCCVCGSDIFLILQGIAIPRKYTLCSCTEVVKRLQAKSLHAQTAQFILQYKNLSWSPDLIHNTIASLEETAKKMEHERFREGLQAILNGESSSECGDVKAIKSSPENHMKVADQEGGKPNDGVRSVRQRRRVRSSSCDAKSSPTAAVRKRASFPRSLTDILQVSVTKQTESDSRGVEMSRKDAGDTRCRIVGSDSLRTLLQMQSAYVVDEVQFVPTVTVGNAAKSLAELAISTPVSFSQMLPADDPPVIHAQGNVIVKRRSGPNIVKAVKPHKVKVSIFYIIMKFFFFITAFLPVSTKFTRSKCCSGLGFRENFDSGGIRTRVWGP</sequence>
<keyword evidence="2" id="KW-1133">Transmembrane helix</keyword>
<evidence type="ECO:0000259" key="3">
    <source>
        <dbReference type="Pfam" id="PF23756"/>
    </source>
</evidence>
<feature type="compositionally biased region" description="Basic and acidic residues" evidence="1">
    <location>
        <begin position="296"/>
        <end position="309"/>
    </location>
</feature>
<evidence type="ECO:0000313" key="5">
    <source>
        <dbReference type="Proteomes" id="UP000271162"/>
    </source>
</evidence>
<name>A0A0N4YU35_NIPBR</name>
<dbReference type="GO" id="GO:0048066">
    <property type="term" value="P:developmental pigmentation"/>
    <property type="evidence" value="ECO:0007669"/>
    <property type="project" value="TreeGrafter"/>
</dbReference>
<keyword evidence="2" id="KW-0472">Membrane</keyword>
<dbReference type="EMBL" id="UYSL01025488">
    <property type="protein sequence ID" value="VDL84496.1"/>
    <property type="molecule type" value="Genomic_DNA"/>
</dbReference>
<dbReference type="PANTHER" id="PTHR23287:SF18">
    <property type="entry name" value="BLOC-2 COMPLEX MEMBER HPS5"/>
    <property type="match status" value="1"/>
</dbReference>
<evidence type="ECO:0000256" key="1">
    <source>
        <dbReference type="SAM" id="MobiDB-lite"/>
    </source>
</evidence>
<feature type="transmembrane region" description="Helical" evidence="2">
    <location>
        <begin position="468"/>
        <end position="486"/>
    </location>
</feature>
<dbReference type="OMA" id="KMEHERF"/>
<evidence type="ECO:0000313" key="6">
    <source>
        <dbReference type="WBParaSite" id="NBR_0002075701-mRNA-1"/>
    </source>
</evidence>
<keyword evidence="5" id="KW-1185">Reference proteome</keyword>
<reference evidence="6" key="1">
    <citation type="submission" date="2017-02" db="UniProtKB">
        <authorList>
            <consortium name="WormBaseParasite"/>
        </authorList>
    </citation>
    <scope>IDENTIFICATION</scope>
</reference>
<dbReference type="PANTHER" id="PTHR23287">
    <property type="entry name" value="RUBY-EYE2-LIKE PROTEIN"/>
    <property type="match status" value="1"/>
</dbReference>
<proteinExistence type="predicted"/>
<dbReference type="AlphaFoldDB" id="A0A0N4YU35"/>
<feature type="domain" description="HPS5-like beta-propeller" evidence="3">
    <location>
        <begin position="11"/>
        <end position="205"/>
    </location>
</feature>
<feature type="region of interest" description="Disordered" evidence="1">
    <location>
        <begin position="296"/>
        <end position="340"/>
    </location>
</feature>
<accession>A0A0N4YU35</accession>
<dbReference type="Proteomes" id="UP000271162">
    <property type="component" value="Unassembled WGS sequence"/>
</dbReference>
<keyword evidence="2" id="KW-0812">Transmembrane</keyword>
<dbReference type="STRING" id="27835.A0A0N4YU35"/>
<dbReference type="WBParaSite" id="NBR_0002075701-mRNA-1">
    <property type="protein sequence ID" value="NBR_0002075701-mRNA-1"/>
    <property type="gene ID" value="NBR_0002075701"/>
</dbReference>
<reference evidence="4 5" key="2">
    <citation type="submission" date="2018-11" db="EMBL/GenBank/DDBJ databases">
        <authorList>
            <consortium name="Pathogen Informatics"/>
        </authorList>
    </citation>
    <scope>NUCLEOTIDE SEQUENCE [LARGE SCALE GENOMIC DNA]</scope>
</reference>
<evidence type="ECO:0000313" key="4">
    <source>
        <dbReference type="EMBL" id="VDL84496.1"/>
    </source>
</evidence>
<dbReference type="InterPro" id="IPR056499">
    <property type="entry name" value="Beta-prop_HPS5-like"/>
</dbReference>
<dbReference type="Pfam" id="PF23756">
    <property type="entry name" value="Beta-prop_HPS5"/>
    <property type="match status" value="1"/>
</dbReference>
<protein>
    <submittedName>
        <fullName evidence="6">Hermansky-Pudlak syndrome 5 protein (inferred by orthology to a human protein)</fullName>
    </submittedName>
</protein>
<evidence type="ECO:0000256" key="2">
    <source>
        <dbReference type="SAM" id="Phobius"/>
    </source>
</evidence>
<gene>
    <name evidence="4" type="ORF">NBR_LOCUS20758</name>
</gene>